<feature type="compositionally biased region" description="Low complexity" evidence="1">
    <location>
        <begin position="159"/>
        <end position="203"/>
    </location>
</feature>
<evidence type="ECO:0000256" key="1">
    <source>
        <dbReference type="SAM" id="MobiDB-lite"/>
    </source>
</evidence>
<proteinExistence type="predicted"/>
<feature type="compositionally biased region" description="Pro residues" evidence="1">
    <location>
        <begin position="225"/>
        <end position="240"/>
    </location>
</feature>
<feature type="compositionally biased region" description="Basic and acidic residues" evidence="1">
    <location>
        <begin position="81"/>
        <end position="91"/>
    </location>
</feature>
<evidence type="ECO:0000313" key="3">
    <source>
        <dbReference type="EnsemblMetazoa" id="G3197.8:cds"/>
    </source>
</evidence>
<dbReference type="Pfam" id="PF00271">
    <property type="entry name" value="Helicase_C"/>
    <property type="match status" value="1"/>
</dbReference>
<reference evidence="3" key="1">
    <citation type="submission" date="2022-08" db="UniProtKB">
        <authorList>
            <consortium name="EnsemblMetazoa"/>
        </authorList>
    </citation>
    <scope>IDENTIFICATION</scope>
    <source>
        <strain evidence="3">05x7-T-G4-1.051#20</strain>
    </source>
</reference>
<dbReference type="EnsemblMetazoa" id="G3197.8">
    <property type="protein sequence ID" value="G3197.8:cds"/>
    <property type="gene ID" value="G3197"/>
</dbReference>
<name>A0A8W8M963_MAGGI</name>
<accession>A0A8W8M963</accession>
<dbReference type="PANTHER" id="PTHR47958">
    <property type="entry name" value="ATP-DEPENDENT RNA HELICASE DBP3"/>
    <property type="match status" value="1"/>
</dbReference>
<feature type="region of interest" description="Disordered" evidence="1">
    <location>
        <begin position="76"/>
        <end position="240"/>
    </location>
</feature>
<feature type="compositionally biased region" description="Low complexity" evidence="1">
    <location>
        <begin position="133"/>
        <end position="150"/>
    </location>
</feature>
<dbReference type="AlphaFoldDB" id="A0A8W8M963"/>
<feature type="domain" description="Helicase C-terminal" evidence="2">
    <location>
        <begin position="1"/>
        <end position="71"/>
    </location>
</feature>
<feature type="compositionally biased region" description="Gly residues" evidence="1">
    <location>
        <begin position="104"/>
        <end position="119"/>
    </location>
</feature>
<protein>
    <submittedName>
        <fullName evidence="3">RNA helicase</fullName>
    </submittedName>
</protein>
<evidence type="ECO:0000313" key="4">
    <source>
        <dbReference type="Proteomes" id="UP000005408"/>
    </source>
</evidence>
<dbReference type="InterPro" id="IPR001650">
    <property type="entry name" value="Helicase_C-like"/>
</dbReference>
<dbReference type="InterPro" id="IPR027417">
    <property type="entry name" value="P-loop_NTPase"/>
</dbReference>
<keyword evidence="4" id="KW-1185">Reference proteome</keyword>
<dbReference type="SUPFAM" id="SSF52540">
    <property type="entry name" value="P-loop containing nucleoside triphosphate hydrolases"/>
    <property type="match status" value="1"/>
</dbReference>
<evidence type="ECO:0000259" key="2">
    <source>
        <dbReference type="PROSITE" id="PS51194"/>
    </source>
</evidence>
<dbReference type="Proteomes" id="UP000005408">
    <property type="component" value="Unassembled WGS sequence"/>
</dbReference>
<dbReference type="Gene3D" id="3.40.50.300">
    <property type="entry name" value="P-loop containing nucleotide triphosphate hydrolases"/>
    <property type="match status" value="1"/>
</dbReference>
<organism evidence="3 4">
    <name type="scientific">Magallana gigas</name>
    <name type="common">Pacific oyster</name>
    <name type="synonym">Crassostrea gigas</name>
    <dbReference type="NCBI Taxonomy" id="29159"/>
    <lineage>
        <taxon>Eukaryota</taxon>
        <taxon>Metazoa</taxon>
        <taxon>Spiralia</taxon>
        <taxon>Lophotrochozoa</taxon>
        <taxon>Mollusca</taxon>
        <taxon>Bivalvia</taxon>
        <taxon>Autobranchia</taxon>
        <taxon>Pteriomorphia</taxon>
        <taxon>Ostreida</taxon>
        <taxon>Ostreoidea</taxon>
        <taxon>Ostreidae</taxon>
        <taxon>Magallana</taxon>
    </lineage>
</organism>
<sequence length="240" mass="24767">IDVGDIKFVINFDYPSSSEDYVHRIGRTARAGQTGTAYTFFTPDNVKQANDLISVLQEAKQVVNPKLVTLSQSARFGGRKSRFDDKRDKFGRGYGGGGRDRGGSRGGMGSRGGYGGRGGSSASASRGSGGSSSGFNTRSGGSRFSSSDRGSSGGGRGYGSQSQSSGYGGSQSYSQPNGSTSGSYGQQNGYGSQQRGGASSSGANDWSNQMAYMFNSWPGQQPSAGQPPLPTGNPPPPPPM</sequence>
<dbReference type="PROSITE" id="PS51194">
    <property type="entry name" value="HELICASE_CTER"/>
    <property type="match status" value="1"/>
</dbReference>